<dbReference type="InterPro" id="IPR016181">
    <property type="entry name" value="Acyl_CoA_acyltransferase"/>
</dbReference>
<feature type="domain" description="N-acetyltransferase" evidence="3">
    <location>
        <begin position="3"/>
        <end position="159"/>
    </location>
</feature>
<dbReference type="Pfam" id="PF00583">
    <property type="entry name" value="Acetyltransf_1"/>
    <property type="match status" value="1"/>
</dbReference>
<dbReference type="InterPro" id="IPR051016">
    <property type="entry name" value="Diverse_Substrate_AcTransf"/>
</dbReference>
<dbReference type="CDD" id="cd04301">
    <property type="entry name" value="NAT_SF"/>
    <property type="match status" value="1"/>
</dbReference>
<evidence type="ECO:0000313" key="4">
    <source>
        <dbReference type="EMBL" id="MCW7514045.1"/>
    </source>
</evidence>
<comment type="caution">
    <text evidence="4">The sequence shown here is derived from an EMBL/GenBank/DDBJ whole genome shotgun (WGS) entry which is preliminary data.</text>
</comment>
<dbReference type="SUPFAM" id="SSF55729">
    <property type="entry name" value="Acyl-CoA N-acyltransferases (Nat)"/>
    <property type="match status" value="1"/>
</dbReference>
<evidence type="ECO:0000313" key="5">
    <source>
        <dbReference type="Proteomes" id="UP001209694"/>
    </source>
</evidence>
<evidence type="ECO:0000259" key="3">
    <source>
        <dbReference type="PROSITE" id="PS51186"/>
    </source>
</evidence>
<dbReference type="RefSeq" id="WP_265355737.1">
    <property type="nucleotide sequence ID" value="NZ_JAMQPS010000001.1"/>
</dbReference>
<dbReference type="PANTHER" id="PTHR10545:SF29">
    <property type="entry name" value="GH14572P-RELATED"/>
    <property type="match status" value="1"/>
</dbReference>
<evidence type="ECO:0000256" key="2">
    <source>
        <dbReference type="ARBA" id="ARBA00023315"/>
    </source>
</evidence>
<sequence>MNYKIREANELDIDHIFQFILKKAEFDRNLGDSLGLVTTNKEIIRKTMFNDHPYAKVLLAIDTNNLPIGIAIYHFRYSSFTGLPSVWLDDLYIEPSDRGIGLGKNLMQSLIAIAKENNASDISWIASNLNESAKKFYDKIGSRQIQKNGSTITYQLTFTS</sequence>
<dbReference type="PANTHER" id="PTHR10545">
    <property type="entry name" value="DIAMINE N-ACETYLTRANSFERASE"/>
    <property type="match status" value="1"/>
</dbReference>
<dbReference type="PROSITE" id="PS51186">
    <property type="entry name" value="GNAT"/>
    <property type="match status" value="1"/>
</dbReference>
<dbReference type="Proteomes" id="UP001209694">
    <property type="component" value="Unassembled WGS sequence"/>
</dbReference>
<organism evidence="4 5">
    <name type="scientific">Leptospira levettii</name>
    <dbReference type="NCBI Taxonomy" id="2023178"/>
    <lineage>
        <taxon>Bacteria</taxon>
        <taxon>Pseudomonadati</taxon>
        <taxon>Spirochaetota</taxon>
        <taxon>Spirochaetia</taxon>
        <taxon>Leptospirales</taxon>
        <taxon>Leptospiraceae</taxon>
        <taxon>Leptospira</taxon>
    </lineage>
</organism>
<dbReference type="GO" id="GO:0008080">
    <property type="term" value="F:N-acetyltransferase activity"/>
    <property type="evidence" value="ECO:0007669"/>
    <property type="project" value="TreeGrafter"/>
</dbReference>
<dbReference type="AlphaFoldDB" id="A0AAW5V756"/>
<proteinExistence type="predicted"/>
<keyword evidence="2" id="KW-0012">Acyltransferase</keyword>
<dbReference type="Gene3D" id="3.40.630.30">
    <property type="match status" value="1"/>
</dbReference>
<name>A0AAW5V756_9LEPT</name>
<gene>
    <name evidence="4" type="ORF">ND810_02675</name>
</gene>
<evidence type="ECO:0000256" key="1">
    <source>
        <dbReference type="ARBA" id="ARBA00022679"/>
    </source>
</evidence>
<dbReference type="InterPro" id="IPR000182">
    <property type="entry name" value="GNAT_dom"/>
</dbReference>
<dbReference type="EMBL" id="JAMQQD010000001">
    <property type="protein sequence ID" value="MCW7514045.1"/>
    <property type="molecule type" value="Genomic_DNA"/>
</dbReference>
<protein>
    <submittedName>
        <fullName evidence="4">GNAT family N-acetyltransferase</fullName>
    </submittedName>
</protein>
<reference evidence="4" key="1">
    <citation type="submission" date="2022-06" db="EMBL/GenBank/DDBJ databases">
        <title>Leptospira isolates from biofilms formed at urban environments.</title>
        <authorList>
            <person name="Ribeiro P.S."/>
            <person name="Sousa T."/>
            <person name="Carvalho N."/>
            <person name="Aburjaile F."/>
            <person name="Neves F."/>
            <person name="Oliveira D."/>
            <person name="Blanco L."/>
            <person name="Lima J."/>
            <person name="Costa F."/>
            <person name="Brenig B."/>
            <person name="Soares S."/>
            <person name="Ramos R."/>
            <person name="Goes-Neto A."/>
            <person name="Matiuzzi M."/>
            <person name="Azevedo V."/>
            <person name="Ristow P."/>
        </authorList>
    </citation>
    <scope>NUCLEOTIDE SEQUENCE</scope>
    <source>
        <strain evidence="4">VSF7</strain>
    </source>
</reference>
<keyword evidence="1" id="KW-0808">Transferase</keyword>
<accession>A0AAW5V756</accession>